<dbReference type="Pfam" id="PF02263">
    <property type="entry name" value="GBP"/>
    <property type="match status" value="1"/>
</dbReference>
<keyword evidence="7" id="KW-1185">Reference proteome</keyword>
<evidence type="ECO:0000259" key="5">
    <source>
        <dbReference type="PROSITE" id="PS51715"/>
    </source>
</evidence>
<dbReference type="PANTHER" id="PTHR10751">
    <property type="entry name" value="GUANYLATE BINDING PROTEIN"/>
    <property type="match status" value="1"/>
</dbReference>
<evidence type="ECO:0000256" key="4">
    <source>
        <dbReference type="PROSITE-ProRule" id="PRU01052"/>
    </source>
</evidence>
<dbReference type="SUPFAM" id="SSF52540">
    <property type="entry name" value="P-loop containing nucleoside triphosphate hydrolases"/>
    <property type="match status" value="1"/>
</dbReference>
<comment type="similarity">
    <text evidence="4">Belongs to the TRAFAC class dynamin-like GTPase superfamily. GB1/RHD3 GTPase family.</text>
</comment>
<evidence type="ECO:0000256" key="2">
    <source>
        <dbReference type="ARBA" id="ARBA00022801"/>
    </source>
</evidence>
<dbReference type="Proteomes" id="UP001642483">
    <property type="component" value="Unassembled WGS sequence"/>
</dbReference>
<evidence type="ECO:0000256" key="1">
    <source>
        <dbReference type="ARBA" id="ARBA00022741"/>
    </source>
</evidence>
<keyword evidence="1" id="KW-0547">Nucleotide-binding</keyword>
<evidence type="ECO:0000313" key="6">
    <source>
        <dbReference type="EMBL" id="CAK8694151.1"/>
    </source>
</evidence>
<organism evidence="6 7">
    <name type="scientific">Clavelina lepadiformis</name>
    <name type="common">Light-bulb sea squirt</name>
    <name type="synonym">Ascidia lepadiformis</name>
    <dbReference type="NCBI Taxonomy" id="159417"/>
    <lineage>
        <taxon>Eukaryota</taxon>
        <taxon>Metazoa</taxon>
        <taxon>Chordata</taxon>
        <taxon>Tunicata</taxon>
        <taxon>Ascidiacea</taxon>
        <taxon>Aplousobranchia</taxon>
        <taxon>Clavelinidae</taxon>
        <taxon>Clavelina</taxon>
    </lineage>
</organism>
<keyword evidence="2" id="KW-0378">Hydrolase</keyword>
<dbReference type="InterPro" id="IPR027417">
    <property type="entry name" value="P-loop_NTPase"/>
</dbReference>
<dbReference type="Gene3D" id="3.40.50.300">
    <property type="entry name" value="P-loop containing nucleotide triphosphate hydrolases"/>
    <property type="match status" value="1"/>
</dbReference>
<evidence type="ECO:0000313" key="7">
    <source>
        <dbReference type="Proteomes" id="UP001642483"/>
    </source>
</evidence>
<keyword evidence="3" id="KW-0342">GTP-binding</keyword>
<accession>A0ABP0GQY4</accession>
<protein>
    <recommendedName>
        <fullName evidence="5">GB1/RHD3-type G domain-containing protein</fullName>
    </recommendedName>
</protein>
<feature type="domain" description="GB1/RHD3-type G" evidence="5">
    <location>
        <begin position="73"/>
        <end position="195"/>
    </location>
</feature>
<reference evidence="6 7" key="1">
    <citation type="submission" date="2024-02" db="EMBL/GenBank/DDBJ databases">
        <authorList>
            <person name="Daric V."/>
            <person name="Darras S."/>
        </authorList>
    </citation>
    <scope>NUCLEOTIDE SEQUENCE [LARGE SCALE GENOMIC DNA]</scope>
</reference>
<name>A0ABP0GQY4_CLALP</name>
<gene>
    <name evidence="6" type="ORF">CVLEPA_LOCUS27413</name>
</gene>
<dbReference type="InterPro" id="IPR030386">
    <property type="entry name" value="G_GB1_RHD3_dom"/>
</dbReference>
<sequence>METWKECKKEFLKFVNFKREELLEKYAEKVPKKISKFLEKTLRVPILIQNKDGSYEFDELAAWKIFNHEDVKNNPVLIISITGAMRKGKSFLLNLLIIFLESEMDNRCFSDDTKEIPQIFPWKKGQNRVTSGIWIWSKPYMITGQDGKKVAVLLMDTQGAFDKDSKNKTETDIFTLSSLLSTVQIYNVKDNIDENVLRPLSDLCNYALEVFRLSQNEHLDQNAKVLQNLTFLIRDFQDDENYSFGTKGGKLYLNKQLSTSESDDADVQVVRANISKTFNSLNCCLLPYPGVIIAGHKGIDRNVTFGDMDEDFRFQVLKFFLNLLNPENISPKSIGGVKITGDNFLNYLYMYCDLLQSNQFSEPTTTMKAQAKASAQSVTQTLIRTYCEAMDASNQNYRSKSALDDQNEQEKEKALAEFCRLFTSPYTDLVSEYKDVLFREIEKEKKNHELNRHVKELLERNRCNGLVDEGLQLYKDNRKHDKETARQNALTMFDQQTSEDLDFKDVYKAELKKNIDAHDRFKDEEDRLKQEIGELSEVCHEALAIFEDDINKLKGKYVPHEQLAENHNQCRKKALKYFQESANQKGYNQENVTYSKNQLNNRLQSFYPHLLRENEKLLVIKRNFRQQSIIIIIININY</sequence>
<dbReference type="InterPro" id="IPR036543">
    <property type="entry name" value="Guanylate-bd_C_sf"/>
</dbReference>
<dbReference type="PROSITE" id="PS51715">
    <property type="entry name" value="G_GB1_RHD3"/>
    <property type="match status" value="1"/>
</dbReference>
<comment type="caution">
    <text evidence="6">The sequence shown here is derived from an EMBL/GenBank/DDBJ whole genome shotgun (WGS) entry which is preliminary data.</text>
</comment>
<dbReference type="EMBL" id="CAWYQH010000141">
    <property type="protein sequence ID" value="CAK8694151.1"/>
    <property type="molecule type" value="Genomic_DNA"/>
</dbReference>
<proteinExistence type="inferred from homology"/>
<dbReference type="SUPFAM" id="SSF48340">
    <property type="entry name" value="Interferon-induced guanylate-binding protein 1 (GBP1), C-terminal domain"/>
    <property type="match status" value="1"/>
</dbReference>
<evidence type="ECO:0000256" key="3">
    <source>
        <dbReference type="ARBA" id="ARBA00023134"/>
    </source>
</evidence>
<dbReference type="InterPro" id="IPR015894">
    <property type="entry name" value="Guanylate-bd_N"/>
</dbReference>